<protein>
    <submittedName>
        <fullName evidence="3">Putative secreted protein (Por secretion system target)</fullName>
    </submittedName>
</protein>
<reference evidence="3 4" key="1">
    <citation type="submission" date="2017-11" db="EMBL/GenBank/DDBJ databases">
        <title>Genomic Encyclopedia of Archaeal and Bacterial Type Strains, Phase II (KMG-II): From Individual Species to Whole Genera.</title>
        <authorList>
            <person name="Goeker M."/>
        </authorList>
    </citation>
    <scope>NUCLEOTIDE SEQUENCE [LARGE SCALE GENOMIC DNA]</scope>
    <source>
        <strain evidence="3 4">DSM 27617</strain>
    </source>
</reference>
<name>A0A2M9C726_9FLAO</name>
<dbReference type="Proteomes" id="UP000228740">
    <property type="component" value="Unassembled WGS sequence"/>
</dbReference>
<evidence type="ECO:0000313" key="4">
    <source>
        <dbReference type="Proteomes" id="UP000228740"/>
    </source>
</evidence>
<dbReference type="SUPFAM" id="SSF50998">
    <property type="entry name" value="Quinoprotein alcohol dehydrogenase-like"/>
    <property type="match status" value="1"/>
</dbReference>
<evidence type="ECO:0000256" key="1">
    <source>
        <dbReference type="ARBA" id="ARBA00022729"/>
    </source>
</evidence>
<dbReference type="InterPro" id="IPR026444">
    <property type="entry name" value="Secre_tail"/>
</dbReference>
<dbReference type="NCBIfam" id="TIGR04183">
    <property type="entry name" value="Por_Secre_tail"/>
    <property type="match status" value="1"/>
</dbReference>
<evidence type="ECO:0000313" key="3">
    <source>
        <dbReference type="EMBL" id="PJJ66637.1"/>
    </source>
</evidence>
<comment type="caution">
    <text evidence="3">The sequence shown here is derived from an EMBL/GenBank/DDBJ whole genome shotgun (WGS) entry which is preliminary data.</text>
</comment>
<dbReference type="InterPro" id="IPR011047">
    <property type="entry name" value="Quinoprotein_ADH-like_sf"/>
</dbReference>
<accession>A0A2M9C726</accession>
<feature type="domain" description="Secretion system C-terminal sorting" evidence="2">
    <location>
        <begin position="430"/>
        <end position="500"/>
    </location>
</feature>
<proteinExistence type="predicted"/>
<dbReference type="RefSeq" id="WP_100375402.1">
    <property type="nucleotide sequence ID" value="NZ_PGFD01000001.1"/>
</dbReference>
<dbReference type="AlphaFoldDB" id="A0A2M9C726"/>
<dbReference type="Pfam" id="PF18962">
    <property type="entry name" value="Por_Secre_tail"/>
    <property type="match status" value="1"/>
</dbReference>
<evidence type="ECO:0000259" key="2">
    <source>
        <dbReference type="Pfam" id="PF18962"/>
    </source>
</evidence>
<dbReference type="EMBL" id="PGFD01000001">
    <property type="protein sequence ID" value="PJJ66637.1"/>
    <property type="molecule type" value="Genomic_DNA"/>
</dbReference>
<sequence>MKYIFILSFFCIYLSNNLYSQAPAIEWQKTYGGLQSDLHNNLHQTSDGGYIHIGSSSSNNGDVTGNHGSGDIWVVKTNATGDIMWQKCFGGSYLDIGTSIQQTSDGGYILAGITASHDGDVSVNYGYKDSWVIKLDASGNIQWQKTYGGPNDDSAYSIRQTTDGGYIVAGYKSMAPPTLVGGNKDFWIIKLDALGNIEWEQTYGDPSGWEEAHSIEQTTDGGYIVAGYSSSPYGYVIGNHGANDYWVIKITATGILQWQQSLGSSTNDVAQSVKQTTDGGYIVSGYSILQGDGGSPDYDFWIVKLNSTGTTLWQNFFGGSMDDRPVGLDSTPDGGCIVAGFFYSYDPITGFPQSDFGVIKLNALGNVEWQNSYGGTYNQGASSIQRTSDGGYIIGGFTQTANVTSDFLVIKLAGNQLGTHGNTIKSNISIYPNPAKDFVTIDHLPAGATISIHDMSGRKIFNKKYSETKVSINTSAFSSGAYIVQVDDQEKTILSEKLIIKK</sequence>
<keyword evidence="1" id="KW-0732">Signal</keyword>
<organism evidence="3 4">
    <name type="scientific">Chryseobacterium geocarposphaerae</name>
    <dbReference type="NCBI Taxonomy" id="1416776"/>
    <lineage>
        <taxon>Bacteria</taxon>
        <taxon>Pseudomonadati</taxon>
        <taxon>Bacteroidota</taxon>
        <taxon>Flavobacteriia</taxon>
        <taxon>Flavobacteriales</taxon>
        <taxon>Weeksellaceae</taxon>
        <taxon>Chryseobacterium group</taxon>
        <taxon>Chryseobacterium</taxon>
    </lineage>
</organism>
<dbReference type="PANTHER" id="PTHR42754:SF1">
    <property type="entry name" value="LIPOPROTEIN"/>
    <property type="match status" value="1"/>
</dbReference>
<keyword evidence="4" id="KW-1185">Reference proteome</keyword>
<gene>
    <name evidence="3" type="ORF">CLV73_0626</name>
</gene>
<dbReference type="PANTHER" id="PTHR42754">
    <property type="entry name" value="ENDOGLUCANASE"/>
    <property type="match status" value="1"/>
</dbReference>
<dbReference type="OrthoDB" id="9811934at2"/>